<organism evidence="1 2">
    <name type="scientific">Aldrovandia affinis</name>
    <dbReference type="NCBI Taxonomy" id="143900"/>
    <lineage>
        <taxon>Eukaryota</taxon>
        <taxon>Metazoa</taxon>
        <taxon>Chordata</taxon>
        <taxon>Craniata</taxon>
        <taxon>Vertebrata</taxon>
        <taxon>Euteleostomi</taxon>
        <taxon>Actinopterygii</taxon>
        <taxon>Neopterygii</taxon>
        <taxon>Teleostei</taxon>
        <taxon>Notacanthiformes</taxon>
        <taxon>Halosauridae</taxon>
        <taxon>Aldrovandia</taxon>
    </lineage>
</organism>
<protein>
    <submittedName>
        <fullName evidence="1">Uncharacterized protein</fullName>
    </submittedName>
</protein>
<sequence length="164" mass="17539">MAYSCRWPFSSAILKEPPVLCVSRLSLRFSIPQDAPASRATSPASDSVAAGRSSARSLRTGLCPSLQSTVMGVGDPRLNWRVFSISRERGDFARPEHVTEAGAAEIRVPPPSAAGTFRLEPAGRILMETPVLIIPTVVLELRVSCLGAEPGQDHSPPALTPPQR</sequence>
<accession>A0AAD7T8Y0</accession>
<dbReference type="EMBL" id="JAINUG010000007">
    <property type="protein sequence ID" value="KAJ8416122.1"/>
    <property type="molecule type" value="Genomic_DNA"/>
</dbReference>
<name>A0AAD7T8Y0_9TELE</name>
<evidence type="ECO:0000313" key="1">
    <source>
        <dbReference type="EMBL" id="KAJ8416122.1"/>
    </source>
</evidence>
<keyword evidence="2" id="KW-1185">Reference proteome</keyword>
<reference evidence="1" key="1">
    <citation type="journal article" date="2023" name="Science">
        <title>Genome structures resolve the early diversification of teleost fishes.</title>
        <authorList>
            <person name="Parey E."/>
            <person name="Louis A."/>
            <person name="Montfort J."/>
            <person name="Bouchez O."/>
            <person name="Roques C."/>
            <person name="Iampietro C."/>
            <person name="Lluch J."/>
            <person name="Castinel A."/>
            <person name="Donnadieu C."/>
            <person name="Desvignes T."/>
            <person name="Floi Bucao C."/>
            <person name="Jouanno E."/>
            <person name="Wen M."/>
            <person name="Mejri S."/>
            <person name="Dirks R."/>
            <person name="Jansen H."/>
            <person name="Henkel C."/>
            <person name="Chen W.J."/>
            <person name="Zahm M."/>
            <person name="Cabau C."/>
            <person name="Klopp C."/>
            <person name="Thompson A.W."/>
            <person name="Robinson-Rechavi M."/>
            <person name="Braasch I."/>
            <person name="Lecointre G."/>
            <person name="Bobe J."/>
            <person name="Postlethwait J.H."/>
            <person name="Berthelot C."/>
            <person name="Roest Crollius H."/>
            <person name="Guiguen Y."/>
        </authorList>
    </citation>
    <scope>NUCLEOTIDE SEQUENCE</scope>
    <source>
        <strain evidence="1">NC1722</strain>
    </source>
</reference>
<comment type="caution">
    <text evidence="1">The sequence shown here is derived from an EMBL/GenBank/DDBJ whole genome shotgun (WGS) entry which is preliminary data.</text>
</comment>
<gene>
    <name evidence="1" type="ORF">AAFF_G00381440</name>
</gene>
<dbReference type="Proteomes" id="UP001221898">
    <property type="component" value="Unassembled WGS sequence"/>
</dbReference>
<evidence type="ECO:0000313" key="2">
    <source>
        <dbReference type="Proteomes" id="UP001221898"/>
    </source>
</evidence>
<dbReference type="AlphaFoldDB" id="A0AAD7T8Y0"/>
<proteinExistence type="predicted"/>